<protein>
    <submittedName>
        <fullName evidence="2">Uncharacterized protein DUF4132</fullName>
    </submittedName>
</protein>
<dbReference type="InterPro" id="IPR025406">
    <property type="entry name" value="DUF4132"/>
</dbReference>
<evidence type="ECO:0000313" key="2">
    <source>
        <dbReference type="EMBL" id="PRX16732.1"/>
    </source>
</evidence>
<dbReference type="Proteomes" id="UP000239415">
    <property type="component" value="Unassembled WGS sequence"/>
</dbReference>
<comment type="caution">
    <text evidence="2">The sequence shown here is derived from an EMBL/GenBank/DDBJ whole genome shotgun (WGS) entry which is preliminary data.</text>
</comment>
<dbReference type="RefSeq" id="WP_106326290.1">
    <property type="nucleotide sequence ID" value="NZ_BOMO01000065.1"/>
</dbReference>
<dbReference type="OrthoDB" id="4554725at2"/>
<sequence>MRESEDAFVPPAAWARHLHPRRGGASGEPFVADPDARAKTDRILIEQPGGVFGVLHSDATDAAVRVAAGRWLAGEPGAPPAGAAAVAVIKLAARASGPARIAFADMWISERGLRFAVLAAAELSSLVWHDAGIRFLLPGEKRAGRWSELLILLRVRAALAVASQDEFEAAVGPLEAYRAAHAYARAGCSVLVPRRDWVEADVAETVADADGCRALMLLHAARTAEQAAALARLPDPWHLLEDDGLVATLVDGVGPAVAPTLFHWFDQGLAGYIGAGAERWLLSVLAALPGDDVIHGLLARSGSRDVRAALLEATRRFPARAMRILAEEPATHLLRPHVLLHLDLAGQVIPGLSPEAAARVQGLVGYANGVTAAPASAVPPVLADPPWQGRRRAVKPPVVAGLTCTDAATVSWRPGEREEWAGTPGHHHRPPTVGWDELARHVAEGSCDRRDPGLLFSRGPEELARPALLRWLPVNSWDAPASLRIAASRFGTGALPALIKLAEDTPAEFGELLSPFASPDVAVLMADWLARLKSMRRLAHRWLLRHPGEAARALIPAALGKAGTARRQAERALLLLHANGHAERVRSAAAAYGPEAAAGIETLLDTDPLTVLPARMPAVPAWVAPVLLPRVRLRDGSGPLPAEAVLNLVTMLIISRPGEPYAGLGIVREAVEPADLAEFAWGLFELWETAGAGAKESWAFEALALLGDGGTARRLTPLILTWPGQGRNALAVAALGVLAGIGTDEALLYLHRISQRAKSANLRRAAAIRISEVADGLGLSAEQLADRLVPGFGLGSDGSLLLDYGLRRFVVGFDEQLRPFVTGPDGKRLKALPKPGARDDAETAEDAYRRFTVLKKDVRTVAAEQVRRLERAMVDGRRWTGAEFRRMFVDHPLLWHIARRLVWARFDAGGRPVGALRIAEDRSLATVDDELAVVADDDVLGIAHPLQLGEDLPGWAEVFAEYELLQPFPQLERSTFALGEDERPATHLKRFEGVTVTTASVLLLDRRGWRRDEPGQGGVQALFERVAGRGQVLTVHLDPGIVGQVGFHAEQMLASVYLHDGTASHWAQTARQELPLGDLEPVIASEILRDLTDVVAAG</sequence>
<keyword evidence="3" id="KW-1185">Reference proteome</keyword>
<accession>A0A2T0K1Q3</accession>
<evidence type="ECO:0000259" key="1">
    <source>
        <dbReference type="Pfam" id="PF13569"/>
    </source>
</evidence>
<proteinExistence type="predicted"/>
<feature type="domain" description="DUF4132" evidence="1">
    <location>
        <begin position="826"/>
        <end position="1009"/>
    </location>
</feature>
<reference evidence="2 3" key="1">
    <citation type="submission" date="2018-03" db="EMBL/GenBank/DDBJ databases">
        <title>Genomic Encyclopedia of Archaeal and Bacterial Type Strains, Phase II (KMG-II): from individual species to whole genera.</title>
        <authorList>
            <person name="Goeker M."/>
        </authorList>
    </citation>
    <scope>NUCLEOTIDE SEQUENCE [LARGE SCALE GENOMIC DNA]</scope>
    <source>
        <strain evidence="2 3">DSM 43146</strain>
    </source>
</reference>
<organism evidence="2 3">
    <name type="scientific">Actinoplanes italicus</name>
    <dbReference type="NCBI Taxonomy" id="113567"/>
    <lineage>
        <taxon>Bacteria</taxon>
        <taxon>Bacillati</taxon>
        <taxon>Actinomycetota</taxon>
        <taxon>Actinomycetes</taxon>
        <taxon>Micromonosporales</taxon>
        <taxon>Micromonosporaceae</taxon>
        <taxon>Actinoplanes</taxon>
    </lineage>
</organism>
<dbReference type="EMBL" id="PVMZ01000018">
    <property type="protein sequence ID" value="PRX16732.1"/>
    <property type="molecule type" value="Genomic_DNA"/>
</dbReference>
<gene>
    <name evidence="2" type="ORF">CLV67_11863</name>
</gene>
<name>A0A2T0K1Q3_9ACTN</name>
<dbReference type="Pfam" id="PF13569">
    <property type="entry name" value="DUF4132"/>
    <property type="match status" value="1"/>
</dbReference>
<dbReference type="AlphaFoldDB" id="A0A2T0K1Q3"/>
<evidence type="ECO:0000313" key="3">
    <source>
        <dbReference type="Proteomes" id="UP000239415"/>
    </source>
</evidence>